<accession>A0ABV1FTK9</accession>
<dbReference type="Pfam" id="PF11185">
    <property type="entry name" value="DUF2971"/>
    <property type="match status" value="1"/>
</dbReference>
<reference evidence="1 2" key="1">
    <citation type="submission" date="2024-04" db="EMBL/GenBank/DDBJ databases">
        <title>Human intestinal bacterial collection.</title>
        <authorList>
            <person name="Pauvert C."/>
            <person name="Hitch T.C.A."/>
            <person name="Clavel T."/>
        </authorList>
    </citation>
    <scope>NUCLEOTIDE SEQUENCE [LARGE SCALE GENOMIC DNA]</scope>
    <source>
        <strain evidence="1 2">CLA-AA-H145</strain>
    </source>
</reference>
<name>A0ABV1FTK9_9BACT</name>
<protein>
    <submittedName>
        <fullName evidence="1">DUF2971 domain-containing protein</fullName>
    </submittedName>
</protein>
<evidence type="ECO:0000313" key="2">
    <source>
        <dbReference type="Proteomes" id="UP001487296"/>
    </source>
</evidence>
<evidence type="ECO:0000313" key="1">
    <source>
        <dbReference type="EMBL" id="MEQ2487749.1"/>
    </source>
</evidence>
<dbReference type="EMBL" id="JBBNFP010000076">
    <property type="protein sequence ID" value="MEQ2487749.1"/>
    <property type="molecule type" value="Genomic_DNA"/>
</dbReference>
<proteinExistence type="predicted"/>
<dbReference type="Proteomes" id="UP001487296">
    <property type="component" value="Unassembled WGS sequence"/>
</dbReference>
<gene>
    <name evidence="1" type="ORF">AAAT34_11955</name>
</gene>
<keyword evidence="2" id="KW-1185">Reference proteome</keyword>
<sequence length="252" mass="29260">MASYSEELENVANFMTYNGNHLFHYTSFASALKIISSQRLLFGDFKNMNDISESRREVFDDMAIAELNKYKSISFTEDKTGKRGFEIDSLWGYYAEKGKGVCLVFDKSKLISQFKGKTIFQRYGRIKYIKNFTNALFFEDGNISVDKQIKRKCKDIFFTKSTDWHMENEYRFLIRSEQNNDDYLEYKDALIAVIICMPLAKSIIETCEYKTLKRVADVPILHYHTSLGNKTLTVIGGDVLWPLFGVDQFLDA</sequence>
<organism evidence="1 2">
    <name type="scientific">Hallella faecis</name>
    <dbReference type="NCBI Taxonomy" id="2841596"/>
    <lineage>
        <taxon>Bacteria</taxon>
        <taxon>Pseudomonadati</taxon>
        <taxon>Bacteroidota</taxon>
        <taxon>Bacteroidia</taxon>
        <taxon>Bacteroidales</taxon>
        <taxon>Prevotellaceae</taxon>
        <taxon>Hallella</taxon>
    </lineage>
</organism>
<dbReference type="InterPro" id="IPR021352">
    <property type="entry name" value="DUF2971"/>
</dbReference>
<dbReference type="RefSeq" id="WP_215760836.1">
    <property type="nucleotide sequence ID" value="NZ_JAHKBE010000080.1"/>
</dbReference>
<comment type="caution">
    <text evidence="1">The sequence shown here is derived from an EMBL/GenBank/DDBJ whole genome shotgun (WGS) entry which is preliminary data.</text>
</comment>